<name>A0A098VQ40_9MICR</name>
<dbReference type="Proteomes" id="UP000029725">
    <property type="component" value="Unassembled WGS sequence"/>
</dbReference>
<dbReference type="GO" id="GO:0005524">
    <property type="term" value="F:ATP binding"/>
    <property type="evidence" value="ECO:0007669"/>
    <property type="project" value="InterPro"/>
</dbReference>
<dbReference type="HOGENOM" id="CLU_006515_5_0_1"/>
<gene>
    <name evidence="2" type="ORF">DI09_43p230</name>
</gene>
<proteinExistence type="predicted"/>
<dbReference type="GO" id="GO:0003678">
    <property type="term" value="F:DNA helicase activity"/>
    <property type="evidence" value="ECO:0007669"/>
    <property type="project" value="TreeGrafter"/>
</dbReference>
<dbReference type="Gene3D" id="3.40.50.300">
    <property type="entry name" value="P-loop containing nucleotide triphosphate hydrolases"/>
    <property type="match status" value="1"/>
</dbReference>
<dbReference type="InterPro" id="IPR045028">
    <property type="entry name" value="DinG/Rad3-like"/>
</dbReference>
<dbReference type="RefSeq" id="XP_013237575.1">
    <property type="nucleotide sequence ID" value="XM_013382121.1"/>
</dbReference>
<feature type="domain" description="ATP-dependent helicase C-terminal" evidence="1">
    <location>
        <begin position="8"/>
        <end position="153"/>
    </location>
</feature>
<dbReference type="OrthoDB" id="267079at2759"/>
<dbReference type="PANTHER" id="PTHR11472">
    <property type="entry name" value="DNA REPAIR DEAD HELICASE RAD3/XP-D SUBFAMILY MEMBER"/>
    <property type="match status" value="1"/>
</dbReference>
<sequence>MVVFFPSYWSLNNFKSICEQNLLLEKLSSNKKVFWETNVSVELSPILSAFMTTCDNSRPKGAILFAVINGKVSEGINFSNHYGRAVIVVGLPFPNQSSPEISEMIKFLSSTPNCKISSSTFLENACMRSLLGRVIRNMNDYATIVLLDCRYSQENIVKKLPKWILPSLRVCKNFGDAYKGCVQFFKSIDQMV</sequence>
<dbReference type="InterPro" id="IPR006555">
    <property type="entry name" value="ATP-dep_Helicase_C"/>
</dbReference>
<accession>A0A098VQ40</accession>
<dbReference type="GO" id="GO:0005634">
    <property type="term" value="C:nucleus"/>
    <property type="evidence" value="ECO:0007669"/>
    <property type="project" value="TreeGrafter"/>
</dbReference>
<dbReference type="GO" id="GO:0016818">
    <property type="term" value="F:hydrolase activity, acting on acid anhydrides, in phosphorus-containing anhydrides"/>
    <property type="evidence" value="ECO:0007669"/>
    <property type="project" value="InterPro"/>
</dbReference>
<dbReference type="PANTHER" id="PTHR11472:SF41">
    <property type="entry name" value="ATP-DEPENDENT DNA HELICASE DDX11-RELATED"/>
    <property type="match status" value="1"/>
</dbReference>
<dbReference type="AlphaFoldDB" id="A0A098VQ40"/>
<dbReference type="VEuPathDB" id="MicrosporidiaDB:DI09_43p230"/>
<evidence type="ECO:0000313" key="2">
    <source>
        <dbReference type="EMBL" id="KGG51148.1"/>
    </source>
</evidence>
<keyword evidence="3" id="KW-1185">Reference proteome</keyword>
<evidence type="ECO:0000313" key="3">
    <source>
        <dbReference type="Proteomes" id="UP000029725"/>
    </source>
</evidence>
<evidence type="ECO:0000259" key="1">
    <source>
        <dbReference type="SMART" id="SM00491"/>
    </source>
</evidence>
<organism evidence="2 3">
    <name type="scientific">Mitosporidium daphniae</name>
    <dbReference type="NCBI Taxonomy" id="1485682"/>
    <lineage>
        <taxon>Eukaryota</taxon>
        <taxon>Fungi</taxon>
        <taxon>Fungi incertae sedis</taxon>
        <taxon>Microsporidia</taxon>
        <taxon>Mitosporidium</taxon>
    </lineage>
</organism>
<comment type="caution">
    <text evidence="2">The sequence shown here is derived from an EMBL/GenBank/DDBJ whole genome shotgun (WGS) entry which is preliminary data.</text>
</comment>
<dbReference type="EMBL" id="JMKJ01000377">
    <property type="protein sequence ID" value="KGG51148.1"/>
    <property type="molecule type" value="Genomic_DNA"/>
</dbReference>
<protein>
    <submittedName>
        <fullName evidence="2">Chromosome transmission fidelity protein 1</fullName>
    </submittedName>
</protein>
<dbReference type="InterPro" id="IPR027417">
    <property type="entry name" value="P-loop_NTPase"/>
</dbReference>
<dbReference type="GO" id="GO:0003676">
    <property type="term" value="F:nucleic acid binding"/>
    <property type="evidence" value="ECO:0007669"/>
    <property type="project" value="InterPro"/>
</dbReference>
<dbReference type="GO" id="GO:0006139">
    <property type="term" value="P:nucleobase-containing compound metabolic process"/>
    <property type="evidence" value="ECO:0007669"/>
    <property type="project" value="InterPro"/>
</dbReference>
<dbReference type="SMART" id="SM00491">
    <property type="entry name" value="HELICc2"/>
    <property type="match status" value="1"/>
</dbReference>
<reference evidence="2 3" key="1">
    <citation type="submission" date="2014-04" db="EMBL/GenBank/DDBJ databases">
        <title>A new species of microsporidia sheds light on the evolution of extreme parasitism.</title>
        <authorList>
            <person name="Haag K.L."/>
            <person name="James T.Y."/>
            <person name="Larsson R."/>
            <person name="Schaer T.M."/>
            <person name="Refardt D."/>
            <person name="Pombert J.-F."/>
            <person name="Ebert D."/>
        </authorList>
    </citation>
    <scope>NUCLEOTIDE SEQUENCE [LARGE SCALE GENOMIC DNA]</scope>
    <source>
        <strain evidence="2 3">UGP3</strain>
        <tissue evidence="2">Spores</tissue>
    </source>
</reference>
<dbReference type="GO" id="GO:0034085">
    <property type="term" value="P:establishment of sister chromatid cohesion"/>
    <property type="evidence" value="ECO:0007669"/>
    <property type="project" value="TreeGrafter"/>
</dbReference>
<dbReference type="Pfam" id="PF13307">
    <property type="entry name" value="Helicase_C_2"/>
    <property type="match status" value="1"/>
</dbReference>
<dbReference type="GeneID" id="25259978"/>